<evidence type="ECO:0000313" key="9">
    <source>
        <dbReference type="EMBL" id="EDO36103.1"/>
    </source>
</evidence>
<dbReference type="OrthoDB" id="2015447at2759"/>
<dbReference type="PANTHER" id="PTHR11530">
    <property type="entry name" value="D-AMINO ACID OXIDASE"/>
    <property type="match status" value="1"/>
</dbReference>
<feature type="binding site" evidence="7">
    <location>
        <begin position="47"/>
        <end position="49"/>
    </location>
    <ligand>
        <name>FAD</name>
        <dbReference type="ChEBI" id="CHEBI:57692"/>
    </ligand>
</feature>
<dbReference type="PhylomeDB" id="A7SJI0"/>
<accession>A7SJI0</accession>
<dbReference type="SUPFAM" id="SSF51971">
    <property type="entry name" value="Nucleotide-binding domain"/>
    <property type="match status" value="1"/>
</dbReference>
<comment type="subcellular location">
    <subcellularLocation>
        <location evidence="2">Peroxisome matrix</location>
    </subcellularLocation>
</comment>
<dbReference type="eggNOG" id="KOG3923">
    <property type="taxonomic scope" value="Eukaryota"/>
</dbReference>
<keyword evidence="5 7" id="KW-0274">FAD</keyword>
<keyword evidence="10" id="KW-1185">Reference proteome</keyword>
<dbReference type="PIRSF" id="PIRSF000189">
    <property type="entry name" value="D-aa_oxidase"/>
    <property type="match status" value="1"/>
</dbReference>
<dbReference type="PROSITE" id="PS00677">
    <property type="entry name" value="DAO"/>
    <property type="match status" value="1"/>
</dbReference>
<reference evidence="9 10" key="1">
    <citation type="journal article" date="2007" name="Science">
        <title>Sea anemone genome reveals ancestral eumetazoan gene repertoire and genomic organization.</title>
        <authorList>
            <person name="Putnam N.H."/>
            <person name="Srivastava M."/>
            <person name="Hellsten U."/>
            <person name="Dirks B."/>
            <person name="Chapman J."/>
            <person name="Salamov A."/>
            <person name="Terry A."/>
            <person name="Shapiro H."/>
            <person name="Lindquist E."/>
            <person name="Kapitonov V.V."/>
            <person name="Jurka J."/>
            <person name="Genikhovich G."/>
            <person name="Grigoriev I.V."/>
            <person name="Lucas S.M."/>
            <person name="Steele R.E."/>
            <person name="Finnerty J.R."/>
            <person name="Technau U."/>
            <person name="Martindale M.Q."/>
            <person name="Rokhsar D.S."/>
        </authorList>
    </citation>
    <scope>NUCLEOTIDE SEQUENCE [LARGE SCALE GENOMIC DNA]</scope>
    <source>
        <strain evidence="10">CH2 X CH6</strain>
    </source>
</reference>
<keyword evidence="4" id="KW-0285">Flavoprotein</keyword>
<feature type="binding site" evidence="7">
    <location>
        <position position="283"/>
    </location>
    <ligand>
        <name>D-serine</name>
        <dbReference type="ChEBI" id="CHEBI:35247"/>
    </ligand>
</feature>
<dbReference type="KEGG" id="nve:5507536"/>
<sequence length="347" mass="38443">MAPRVAVVGCGVIGATSALEILQSNPSVRLTVIADTFSPENTSDGAAGLLMPFAVGETDPGLVRRWFKETMRRFEELLRSEIAPELGVFRASGCLVADHQQEIPDWKDLVYGFKQMSREELERFPLSAKIGFVFETIIAQGSYYIPWLMKRIQHYGGKIVKRRLDSFQELARSFDVVVNCCGLGAKGLAQDRHMFPIRGQILRVKAPWIKQFILYEKYEDLKAGRLNDIIPQMDHVVLGGCAQAGSFNTVPTLQDTVNIIEDTSKVIPALKNAEVISNWSGLRPGRKTVRLEKEVMLFKDESGCIIKLNVVHNYGHGGAGPSLSFGCAKDTADLVAQILSRDAKSML</sequence>
<dbReference type="Pfam" id="PF01266">
    <property type="entry name" value="DAO"/>
    <property type="match status" value="1"/>
</dbReference>
<proteinExistence type="inferred from homology"/>
<evidence type="ECO:0000256" key="7">
    <source>
        <dbReference type="PIRSR" id="PIRSR000189-1"/>
    </source>
</evidence>
<dbReference type="PANTHER" id="PTHR11530:SF11">
    <property type="entry name" value="D-ASPARTATE OXIDASE"/>
    <property type="match status" value="1"/>
</dbReference>
<feature type="domain" description="FAD dependent oxidoreductase" evidence="8">
    <location>
        <begin position="4"/>
        <end position="334"/>
    </location>
</feature>
<comment type="similarity">
    <text evidence="3">Belongs to the DAMOX/DASOX family.</text>
</comment>
<evidence type="ECO:0000256" key="2">
    <source>
        <dbReference type="ARBA" id="ARBA00004253"/>
    </source>
</evidence>
<evidence type="ECO:0000256" key="6">
    <source>
        <dbReference type="ARBA" id="ARBA00023002"/>
    </source>
</evidence>
<dbReference type="GO" id="GO:0005782">
    <property type="term" value="C:peroxisomal matrix"/>
    <property type="evidence" value="ECO:0007669"/>
    <property type="project" value="UniProtKB-SubCell"/>
</dbReference>
<protein>
    <recommendedName>
        <fullName evidence="8">FAD dependent oxidoreductase domain-containing protein</fullName>
    </recommendedName>
</protein>
<gene>
    <name evidence="9" type="ORF">NEMVEDRAFT_v1g190461</name>
</gene>
<dbReference type="InterPro" id="IPR023209">
    <property type="entry name" value="DAO"/>
</dbReference>
<evidence type="ECO:0000259" key="8">
    <source>
        <dbReference type="Pfam" id="PF01266"/>
    </source>
</evidence>
<evidence type="ECO:0000256" key="1">
    <source>
        <dbReference type="ARBA" id="ARBA00001974"/>
    </source>
</evidence>
<name>A7SJI0_NEMVE</name>
<evidence type="ECO:0000256" key="4">
    <source>
        <dbReference type="ARBA" id="ARBA00022630"/>
    </source>
</evidence>
<dbReference type="STRING" id="45351.A7SJI0"/>
<dbReference type="InParanoid" id="A7SJI0"/>
<dbReference type="OMA" id="TTWYLEP"/>
<dbReference type="Gene3D" id="3.30.9.10">
    <property type="entry name" value="D-Amino Acid Oxidase, subunit A, domain 2"/>
    <property type="match status" value="1"/>
</dbReference>
<evidence type="ECO:0000256" key="3">
    <source>
        <dbReference type="ARBA" id="ARBA00006730"/>
    </source>
</evidence>
<organism evidence="9 10">
    <name type="scientific">Nematostella vectensis</name>
    <name type="common">Starlet sea anemone</name>
    <dbReference type="NCBI Taxonomy" id="45351"/>
    <lineage>
        <taxon>Eukaryota</taxon>
        <taxon>Metazoa</taxon>
        <taxon>Cnidaria</taxon>
        <taxon>Anthozoa</taxon>
        <taxon>Hexacorallia</taxon>
        <taxon>Actiniaria</taxon>
        <taxon>Edwardsiidae</taxon>
        <taxon>Nematostella</taxon>
    </lineage>
</organism>
<dbReference type="AlphaFoldDB" id="A7SJI0"/>
<feature type="binding site" evidence="7">
    <location>
        <position position="318"/>
    </location>
    <ligand>
        <name>D-dopa</name>
        <dbReference type="ChEBI" id="CHEBI:149689"/>
    </ligand>
</feature>
<keyword evidence="6" id="KW-0560">Oxidoreductase</keyword>
<dbReference type="GO" id="GO:0019478">
    <property type="term" value="P:D-amino acid catabolic process"/>
    <property type="evidence" value="ECO:0000318"/>
    <property type="project" value="GO_Central"/>
</dbReference>
<evidence type="ECO:0000256" key="5">
    <source>
        <dbReference type="ARBA" id="ARBA00022827"/>
    </source>
</evidence>
<feature type="binding site" evidence="7">
    <location>
        <begin position="42"/>
        <end position="43"/>
    </location>
    <ligand>
        <name>FAD</name>
        <dbReference type="ChEBI" id="CHEBI:57692"/>
    </ligand>
</feature>
<comment type="cofactor">
    <cofactor evidence="1 7">
        <name>FAD</name>
        <dbReference type="ChEBI" id="CHEBI:57692"/>
    </cofactor>
</comment>
<dbReference type="EMBL" id="DS469678">
    <property type="protein sequence ID" value="EDO36103.1"/>
    <property type="molecule type" value="Genomic_DNA"/>
</dbReference>
<dbReference type="Gene3D" id="3.40.50.720">
    <property type="entry name" value="NAD(P)-binding Rossmann-like Domain"/>
    <property type="match status" value="1"/>
</dbReference>
<evidence type="ECO:0000313" key="10">
    <source>
        <dbReference type="Proteomes" id="UP000001593"/>
    </source>
</evidence>
<dbReference type="GO" id="GO:0003884">
    <property type="term" value="F:D-amino-acid oxidase activity"/>
    <property type="evidence" value="ECO:0000318"/>
    <property type="project" value="GO_Central"/>
</dbReference>
<dbReference type="InterPro" id="IPR006076">
    <property type="entry name" value="FAD-dep_OxRdtase"/>
</dbReference>
<dbReference type="SUPFAM" id="SSF54373">
    <property type="entry name" value="FAD-linked reductases, C-terminal domain"/>
    <property type="match status" value="1"/>
</dbReference>
<dbReference type="GO" id="GO:0005737">
    <property type="term" value="C:cytoplasm"/>
    <property type="evidence" value="ECO:0000318"/>
    <property type="project" value="GO_Central"/>
</dbReference>
<dbReference type="HOGENOM" id="CLU_034311_0_2_1"/>
<dbReference type="Proteomes" id="UP000001593">
    <property type="component" value="Unassembled WGS sequence"/>
</dbReference>
<dbReference type="InterPro" id="IPR006181">
    <property type="entry name" value="D-amino_acid_oxidase_CS"/>
</dbReference>
<dbReference type="GO" id="GO:0071949">
    <property type="term" value="F:FAD binding"/>
    <property type="evidence" value="ECO:0007669"/>
    <property type="project" value="InterPro"/>
</dbReference>